<evidence type="ECO:0000259" key="2">
    <source>
        <dbReference type="PROSITE" id="PS51704"/>
    </source>
</evidence>
<evidence type="ECO:0000256" key="1">
    <source>
        <dbReference type="SAM" id="SignalP"/>
    </source>
</evidence>
<dbReference type="InterPro" id="IPR017946">
    <property type="entry name" value="PLC-like_Pdiesterase_TIM-brl"/>
</dbReference>
<gene>
    <name evidence="3" type="ORF">HC026_06715</name>
</gene>
<comment type="caution">
    <text evidence="3">The sequence shown here is derived from an EMBL/GenBank/DDBJ whole genome shotgun (WGS) entry which is preliminary data.</text>
</comment>
<evidence type="ECO:0000313" key="3">
    <source>
        <dbReference type="EMBL" id="NLR18616.1"/>
    </source>
</evidence>
<evidence type="ECO:0000313" key="4">
    <source>
        <dbReference type="Proteomes" id="UP000763447"/>
    </source>
</evidence>
<feature type="signal peptide" evidence="1">
    <location>
        <begin position="1"/>
        <end position="28"/>
    </location>
</feature>
<proteinExistence type="predicted"/>
<dbReference type="InterPro" id="IPR030395">
    <property type="entry name" value="GP_PDE_dom"/>
</dbReference>
<name>A0ABX1KXH3_9LACO</name>
<protein>
    <submittedName>
        <fullName evidence="3">Glycerophosphodiester phosphodiesterase</fullName>
    </submittedName>
</protein>
<dbReference type="PROSITE" id="PS51704">
    <property type="entry name" value="GP_PDE"/>
    <property type="match status" value="1"/>
</dbReference>
<dbReference type="SUPFAM" id="SSF51695">
    <property type="entry name" value="PLC-like phosphodiesterases"/>
    <property type="match status" value="1"/>
</dbReference>
<keyword evidence="4" id="KW-1185">Reference proteome</keyword>
<sequence>MKKQLLLMITTLCMAIAGSALFTTGAHALSIKQYNVEHPLIISHRGSPLKFPEHSYAGYNYAMKHGSHFIEQDIVLSKDKKLVDSHDNNLKRTLHHNVNITSSKFHKIKRYKFKNGESLHTLPELFKKYGKSTNYVIESKKSTAGGHKLEKGIIAAIKHYHVSNHVILQSFNQKSLAYMHHRLPKAPTMLLLSGNESKDIFQIAREVPRYVSFTTVYTNAMKPGQIAAIHATHKKAAAYTIDFRSQVEMAKRAKVDGFFTDDSYYTEKLF</sequence>
<dbReference type="PANTHER" id="PTHR46211:SF14">
    <property type="entry name" value="GLYCEROPHOSPHODIESTER PHOSPHODIESTERASE"/>
    <property type="match status" value="1"/>
</dbReference>
<dbReference type="Pfam" id="PF03009">
    <property type="entry name" value="GDPD"/>
    <property type="match status" value="1"/>
</dbReference>
<dbReference type="RefSeq" id="WP_168925224.1">
    <property type="nucleotide sequence ID" value="NZ_JAAXLJ010000009.1"/>
</dbReference>
<dbReference type="CDD" id="cd08556">
    <property type="entry name" value="GDPD"/>
    <property type="match status" value="1"/>
</dbReference>
<keyword evidence="1" id="KW-0732">Signal</keyword>
<dbReference type="Gene3D" id="3.20.20.190">
    <property type="entry name" value="Phosphatidylinositol (PI) phosphodiesterase"/>
    <property type="match status" value="1"/>
</dbReference>
<organism evidence="3 4">
    <name type="scientific">Secundilactobacillus angelensis</name>
    <dbReference type="NCBI Taxonomy" id="2722706"/>
    <lineage>
        <taxon>Bacteria</taxon>
        <taxon>Bacillati</taxon>
        <taxon>Bacillota</taxon>
        <taxon>Bacilli</taxon>
        <taxon>Lactobacillales</taxon>
        <taxon>Lactobacillaceae</taxon>
        <taxon>Secundilactobacillus</taxon>
    </lineage>
</organism>
<accession>A0ABX1KXH3</accession>
<feature type="domain" description="GP-PDE" evidence="2">
    <location>
        <begin position="39"/>
        <end position="270"/>
    </location>
</feature>
<reference evidence="3 4" key="1">
    <citation type="submission" date="2020-04" db="EMBL/GenBank/DDBJ databases">
        <title>A novel species of genus Lactobacillus that was isolated from fermented food Zha-chili.</title>
        <authorList>
            <person name="Zhang Z."/>
        </authorList>
    </citation>
    <scope>NUCLEOTIDE SEQUENCE [LARGE SCALE GENOMIC DNA]</scope>
    <source>
        <strain evidence="4">HBUAS51383</strain>
    </source>
</reference>
<feature type="chain" id="PRO_5046168137" evidence="1">
    <location>
        <begin position="29"/>
        <end position="270"/>
    </location>
</feature>
<dbReference type="Proteomes" id="UP000763447">
    <property type="component" value="Unassembled WGS sequence"/>
</dbReference>
<dbReference type="PANTHER" id="PTHR46211">
    <property type="entry name" value="GLYCEROPHOSPHORYL DIESTER PHOSPHODIESTERASE"/>
    <property type="match status" value="1"/>
</dbReference>
<dbReference type="EMBL" id="JAAXLJ010000009">
    <property type="protein sequence ID" value="NLR18616.1"/>
    <property type="molecule type" value="Genomic_DNA"/>
</dbReference>